<comment type="caution">
    <text evidence="4">The sequence shown here is derived from an EMBL/GenBank/DDBJ whole genome shotgun (WGS) entry which is preliminary data.</text>
</comment>
<keyword evidence="1" id="KW-0479">Metal-binding</keyword>
<evidence type="ECO:0000256" key="2">
    <source>
        <dbReference type="SAM" id="MobiDB-lite"/>
    </source>
</evidence>
<accession>A0A9W6T878</accession>
<feature type="compositionally biased region" description="Low complexity" evidence="2">
    <location>
        <begin position="17"/>
        <end position="39"/>
    </location>
</feature>
<dbReference type="AlphaFoldDB" id="A0A9W6T878"/>
<dbReference type="InterPro" id="IPR013087">
    <property type="entry name" value="Znf_C2H2_type"/>
</dbReference>
<gene>
    <name evidence="4" type="ORF">Cboi02_000641900</name>
</gene>
<dbReference type="Gene3D" id="3.30.160.60">
    <property type="entry name" value="Classic Zinc Finger"/>
    <property type="match status" value="1"/>
</dbReference>
<dbReference type="InterPro" id="IPR036236">
    <property type="entry name" value="Znf_C2H2_sf"/>
</dbReference>
<feature type="compositionally biased region" description="Low complexity" evidence="2">
    <location>
        <begin position="88"/>
        <end position="103"/>
    </location>
</feature>
<dbReference type="SMART" id="SM00355">
    <property type="entry name" value="ZnF_C2H2"/>
    <property type="match status" value="2"/>
</dbReference>
<feature type="compositionally biased region" description="Low complexity" evidence="2">
    <location>
        <begin position="54"/>
        <end position="70"/>
    </location>
</feature>
<protein>
    <submittedName>
        <fullName evidence="4">Unnamed protein product</fullName>
    </submittedName>
</protein>
<evidence type="ECO:0000313" key="5">
    <source>
        <dbReference type="Proteomes" id="UP001165120"/>
    </source>
</evidence>
<sequence>MPISSSASSSITLPQLNNNASNGNTNNNNIPRTPISPINQSTGNSNSLIPNIKSETMTSATSSSSKVTTTLPKSVRRKRGKIANANGVSSTSSSNSTNTTVSTPRKKRECPICHNFYSNLTTHKSIHSRSDIKPYVCSTCQRGFKRLNDLLRHEKCHLSQLGEWEFQCPYHKTDCEENESPCHHTGYFSRCDTYKNHLKAIHFAYPVNTQKCDRYKVEGTCKECHLSFANVQEWLVSHVESGNCKNIINHTSLKK</sequence>
<keyword evidence="1" id="KW-0862">Zinc</keyword>
<feature type="compositionally biased region" description="Low complexity" evidence="2">
    <location>
        <begin position="1"/>
        <end position="10"/>
    </location>
</feature>
<feature type="domain" description="C2H2-type" evidence="3">
    <location>
        <begin position="135"/>
        <end position="162"/>
    </location>
</feature>
<dbReference type="SUPFAM" id="SSF57667">
    <property type="entry name" value="beta-beta-alpha zinc fingers"/>
    <property type="match status" value="1"/>
</dbReference>
<reference evidence="4" key="1">
    <citation type="submission" date="2023-04" db="EMBL/GenBank/DDBJ databases">
        <title>Candida boidinii NBRC 10035.</title>
        <authorList>
            <person name="Ichikawa N."/>
            <person name="Sato H."/>
            <person name="Tonouchi N."/>
        </authorList>
    </citation>
    <scope>NUCLEOTIDE SEQUENCE</scope>
    <source>
        <strain evidence="4">NBRC 10035</strain>
    </source>
</reference>
<dbReference type="EMBL" id="BSXN01004087">
    <property type="protein sequence ID" value="GME80548.1"/>
    <property type="molecule type" value="Genomic_DNA"/>
</dbReference>
<keyword evidence="1" id="KW-0863">Zinc-finger</keyword>
<dbReference type="PROSITE" id="PS00028">
    <property type="entry name" value="ZINC_FINGER_C2H2_1"/>
    <property type="match status" value="1"/>
</dbReference>
<proteinExistence type="predicted"/>
<feature type="region of interest" description="Disordered" evidence="2">
    <location>
        <begin position="1"/>
        <end position="104"/>
    </location>
</feature>
<feature type="compositionally biased region" description="Polar residues" evidence="2">
    <location>
        <begin position="40"/>
        <end position="49"/>
    </location>
</feature>
<dbReference type="GO" id="GO:0008270">
    <property type="term" value="F:zinc ion binding"/>
    <property type="evidence" value="ECO:0007669"/>
    <property type="project" value="UniProtKB-KW"/>
</dbReference>
<dbReference type="PROSITE" id="PS50157">
    <property type="entry name" value="ZINC_FINGER_C2H2_2"/>
    <property type="match status" value="1"/>
</dbReference>
<evidence type="ECO:0000313" key="4">
    <source>
        <dbReference type="EMBL" id="GME80548.1"/>
    </source>
</evidence>
<name>A0A9W6T878_CANBO</name>
<keyword evidence="5" id="KW-1185">Reference proteome</keyword>
<evidence type="ECO:0000256" key="1">
    <source>
        <dbReference type="PROSITE-ProRule" id="PRU00042"/>
    </source>
</evidence>
<dbReference type="Proteomes" id="UP001165120">
    <property type="component" value="Unassembled WGS sequence"/>
</dbReference>
<organism evidence="4 5">
    <name type="scientific">Candida boidinii</name>
    <name type="common">Yeast</name>
    <dbReference type="NCBI Taxonomy" id="5477"/>
    <lineage>
        <taxon>Eukaryota</taxon>
        <taxon>Fungi</taxon>
        <taxon>Dikarya</taxon>
        <taxon>Ascomycota</taxon>
        <taxon>Saccharomycotina</taxon>
        <taxon>Pichiomycetes</taxon>
        <taxon>Pichiales</taxon>
        <taxon>Pichiaceae</taxon>
        <taxon>Ogataea</taxon>
        <taxon>Ogataea/Candida clade</taxon>
    </lineage>
</organism>
<evidence type="ECO:0000259" key="3">
    <source>
        <dbReference type="PROSITE" id="PS50157"/>
    </source>
</evidence>